<feature type="binding site" evidence="7">
    <location>
        <position position="76"/>
    </location>
    <ligand>
        <name>substrate</name>
    </ligand>
</feature>
<gene>
    <name evidence="7 9" type="primary">dut</name>
    <name evidence="9" type="ORF">GCM10010984_02130</name>
    <name evidence="10" type="ORF">SAMN05443634_10768</name>
</gene>
<dbReference type="AlphaFoldDB" id="A0A1M6YWH3"/>
<dbReference type="EMBL" id="BMFL01000001">
    <property type="protein sequence ID" value="GGE88004.1"/>
    <property type="molecule type" value="Genomic_DNA"/>
</dbReference>
<feature type="domain" description="dUTPase-like" evidence="8">
    <location>
        <begin position="12"/>
        <end position="142"/>
    </location>
</feature>
<keyword evidence="3 7" id="KW-0378">Hydrolase</keyword>
<dbReference type="Pfam" id="PF00692">
    <property type="entry name" value="dUTPase"/>
    <property type="match status" value="1"/>
</dbReference>
<dbReference type="GO" id="GO:0004170">
    <property type="term" value="F:dUTP diphosphatase activity"/>
    <property type="evidence" value="ECO:0007669"/>
    <property type="project" value="UniProtKB-UniRule"/>
</dbReference>
<dbReference type="SUPFAM" id="SSF51283">
    <property type="entry name" value="dUTPase-like"/>
    <property type="match status" value="1"/>
</dbReference>
<evidence type="ECO:0000256" key="6">
    <source>
        <dbReference type="ARBA" id="ARBA00047686"/>
    </source>
</evidence>
<evidence type="ECO:0000313" key="11">
    <source>
        <dbReference type="Proteomes" id="UP000184120"/>
    </source>
</evidence>
<reference evidence="9" key="1">
    <citation type="journal article" date="2014" name="Int. J. Syst. Evol. Microbiol.">
        <title>Complete genome of a new Firmicutes species belonging to the dominant human colonic microbiota ('Ruminococcus bicirculans') reveals two chromosomes and a selective capacity to utilize plant glucans.</title>
        <authorList>
            <consortium name="NISC Comparative Sequencing Program"/>
            <person name="Wegmann U."/>
            <person name="Louis P."/>
            <person name="Goesmann A."/>
            <person name="Henrissat B."/>
            <person name="Duncan S.H."/>
            <person name="Flint H.J."/>
        </authorList>
    </citation>
    <scope>NUCLEOTIDE SEQUENCE</scope>
    <source>
        <strain evidence="9">CGMCC 1.12707</strain>
    </source>
</reference>
<evidence type="ECO:0000313" key="9">
    <source>
        <dbReference type="EMBL" id="GGE88004.1"/>
    </source>
</evidence>
<keyword evidence="12" id="KW-1185">Reference proteome</keyword>
<dbReference type="PANTHER" id="PTHR11241:SF0">
    <property type="entry name" value="DEOXYURIDINE 5'-TRIPHOSPHATE NUCLEOTIDOHYDROLASE"/>
    <property type="match status" value="1"/>
</dbReference>
<comment type="catalytic activity">
    <reaction evidence="6 7">
        <text>dUTP + H2O = dUMP + diphosphate + H(+)</text>
        <dbReference type="Rhea" id="RHEA:10248"/>
        <dbReference type="ChEBI" id="CHEBI:15377"/>
        <dbReference type="ChEBI" id="CHEBI:15378"/>
        <dbReference type="ChEBI" id="CHEBI:33019"/>
        <dbReference type="ChEBI" id="CHEBI:61555"/>
        <dbReference type="ChEBI" id="CHEBI:246422"/>
        <dbReference type="EC" id="3.6.1.23"/>
    </reaction>
</comment>
<reference evidence="11" key="3">
    <citation type="submission" date="2016-11" db="EMBL/GenBank/DDBJ databases">
        <authorList>
            <person name="Varghese N."/>
            <person name="Submissions S."/>
        </authorList>
    </citation>
    <scope>NUCLEOTIDE SEQUENCE [LARGE SCALE GENOMIC DNA]</scope>
    <source>
        <strain evidence="11">DSM 27989</strain>
    </source>
</reference>
<feature type="binding site" evidence="7">
    <location>
        <begin position="80"/>
        <end position="82"/>
    </location>
    <ligand>
        <name>substrate</name>
    </ligand>
</feature>
<evidence type="ECO:0000256" key="5">
    <source>
        <dbReference type="ARBA" id="ARBA00023080"/>
    </source>
</evidence>
<dbReference type="EC" id="3.6.1.23" evidence="7"/>
<evidence type="ECO:0000256" key="7">
    <source>
        <dbReference type="HAMAP-Rule" id="MF_00116"/>
    </source>
</evidence>
<evidence type="ECO:0000313" key="12">
    <source>
        <dbReference type="Proteomes" id="UP000650994"/>
    </source>
</evidence>
<dbReference type="FunFam" id="2.70.40.10:FF:000002">
    <property type="entry name" value="dUTP diphosphatase"/>
    <property type="match status" value="1"/>
</dbReference>
<dbReference type="Gene3D" id="2.70.40.10">
    <property type="match status" value="1"/>
</dbReference>
<reference evidence="10" key="2">
    <citation type="submission" date="2016-11" db="EMBL/GenBank/DDBJ databases">
        <authorList>
            <person name="Jaros S."/>
            <person name="Januszkiewicz K."/>
            <person name="Wedrychowicz H."/>
        </authorList>
    </citation>
    <scope>NUCLEOTIDE SEQUENCE [LARGE SCALE GENOMIC DNA]</scope>
    <source>
        <strain evidence="10">DSM 27989</strain>
    </source>
</reference>
<keyword evidence="4 7" id="KW-0460">Magnesium</keyword>
<dbReference type="EMBL" id="FRBH01000007">
    <property type="protein sequence ID" value="SHL22455.1"/>
    <property type="molecule type" value="Genomic_DNA"/>
</dbReference>
<dbReference type="CDD" id="cd07557">
    <property type="entry name" value="trimeric_dUTPase"/>
    <property type="match status" value="1"/>
</dbReference>
<comment type="caution">
    <text evidence="7">Lacks conserved residue(s) required for the propagation of feature annotation.</text>
</comment>
<dbReference type="InterPro" id="IPR036157">
    <property type="entry name" value="dUTPase-like_sf"/>
</dbReference>
<accession>A0A1M6YWH3</accession>
<dbReference type="NCBIfam" id="NF001862">
    <property type="entry name" value="PRK00601.1"/>
    <property type="match status" value="1"/>
</dbReference>
<evidence type="ECO:0000256" key="2">
    <source>
        <dbReference type="ARBA" id="ARBA00022723"/>
    </source>
</evidence>
<evidence type="ECO:0000256" key="1">
    <source>
        <dbReference type="ARBA" id="ARBA00006581"/>
    </source>
</evidence>
<proteinExistence type="inferred from homology"/>
<protein>
    <recommendedName>
        <fullName evidence="7">Deoxyuridine 5'-triphosphate nucleotidohydrolase</fullName>
        <shortName evidence="7">dUTPase</shortName>
        <ecNumber evidence="7">3.6.1.23</ecNumber>
    </recommendedName>
    <alternativeName>
        <fullName evidence="7">dUTP pyrophosphatase</fullName>
    </alternativeName>
</protein>
<evidence type="ECO:0000313" key="10">
    <source>
        <dbReference type="EMBL" id="SHL22455.1"/>
    </source>
</evidence>
<sequence>MKVKVINTSKHALPEYKTALSAGMDLTANIEEPIELKPLERRLIPTGLSIELPAGYEAQVRPRSGMALKHGLTCLNSPGTIDADYRGEIGVILANVSNEAFTINDGDRIAQLVIAKHETIEWLETENLNVTERGAGGFGSTGKQ</sequence>
<dbReference type="Proteomes" id="UP000184120">
    <property type="component" value="Unassembled WGS sequence"/>
</dbReference>
<dbReference type="InterPro" id="IPR008181">
    <property type="entry name" value="dUTPase"/>
</dbReference>
<dbReference type="InterPro" id="IPR033704">
    <property type="entry name" value="dUTPase_trimeric"/>
</dbReference>
<keyword evidence="2 7" id="KW-0479">Metal-binding</keyword>
<evidence type="ECO:0000256" key="4">
    <source>
        <dbReference type="ARBA" id="ARBA00022842"/>
    </source>
</evidence>
<evidence type="ECO:0000259" key="8">
    <source>
        <dbReference type="Pfam" id="PF00692"/>
    </source>
</evidence>
<comment type="cofactor">
    <cofactor evidence="7">
        <name>Mg(2+)</name>
        <dbReference type="ChEBI" id="CHEBI:18420"/>
    </cofactor>
</comment>
<dbReference type="GO" id="GO:0000287">
    <property type="term" value="F:magnesium ion binding"/>
    <property type="evidence" value="ECO:0007669"/>
    <property type="project" value="UniProtKB-UniRule"/>
</dbReference>
<dbReference type="PANTHER" id="PTHR11241">
    <property type="entry name" value="DEOXYURIDINE 5'-TRIPHOSPHATE NUCLEOTIDOHYDROLASE"/>
    <property type="match status" value="1"/>
</dbReference>
<dbReference type="Proteomes" id="UP000650994">
    <property type="component" value="Unassembled WGS sequence"/>
</dbReference>
<dbReference type="STRING" id="1434701.SAMN05443634_10768"/>
<dbReference type="GO" id="GO:0006226">
    <property type="term" value="P:dUMP biosynthetic process"/>
    <property type="evidence" value="ECO:0007669"/>
    <property type="project" value="UniProtKB-UniRule"/>
</dbReference>
<organism evidence="10 11">
    <name type="scientific">Chishuiella changwenlii</name>
    <dbReference type="NCBI Taxonomy" id="1434701"/>
    <lineage>
        <taxon>Bacteria</taxon>
        <taxon>Pseudomonadati</taxon>
        <taxon>Bacteroidota</taxon>
        <taxon>Flavobacteriia</taxon>
        <taxon>Flavobacteriales</taxon>
        <taxon>Weeksellaceae</taxon>
        <taxon>Chishuiella</taxon>
    </lineage>
</organism>
<dbReference type="RefSeq" id="WP_072932175.1">
    <property type="nucleotide sequence ID" value="NZ_BMFL01000001.1"/>
</dbReference>
<keyword evidence="5 7" id="KW-0546">Nucleotide metabolism</keyword>
<reference evidence="9" key="5">
    <citation type="submission" date="2024-05" db="EMBL/GenBank/DDBJ databases">
        <authorList>
            <person name="Sun Q."/>
            <person name="Zhou Y."/>
        </authorList>
    </citation>
    <scope>NUCLEOTIDE SEQUENCE</scope>
    <source>
        <strain evidence="9">CGMCC 1.12707</strain>
    </source>
</reference>
<dbReference type="OrthoDB" id="9809956at2"/>
<reference evidence="12" key="4">
    <citation type="journal article" date="2019" name="Int. J. Syst. Evol. Microbiol.">
        <title>The Global Catalogue of Microorganisms (GCM) 10K type strain sequencing project: providing services to taxonomists for standard genome sequencing and annotation.</title>
        <authorList>
            <consortium name="The Broad Institute Genomics Platform"/>
            <consortium name="The Broad Institute Genome Sequencing Center for Infectious Disease"/>
            <person name="Wu L."/>
            <person name="Ma J."/>
        </authorList>
    </citation>
    <scope>NUCLEOTIDE SEQUENCE [LARGE SCALE GENOMIC DNA]</scope>
    <source>
        <strain evidence="12">CGMCC 1.12707</strain>
    </source>
</reference>
<comment type="pathway">
    <text evidence="7">Pyrimidine metabolism; dUMP biosynthesis; dUMP from dCTP (dUTP route): step 2/2.</text>
</comment>
<dbReference type="UniPathway" id="UPA00610">
    <property type="reaction ID" value="UER00666"/>
</dbReference>
<comment type="function">
    <text evidence="7">This enzyme is involved in nucleotide metabolism: it produces dUMP, the immediate precursor of thymidine nucleotides and it decreases the intracellular concentration of dUTP so that uracil cannot be incorporated into DNA.</text>
</comment>
<dbReference type="NCBIfam" id="TIGR00576">
    <property type="entry name" value="dut"/>
    <property type="match status" value="1"/>
</dbReference>
<dbReference type="GO" id="GO:0046081">
    <property type="term" value="P:dUTP catabolic process"/>
    <property type="evidence" value="ECO:0007669"/>
    <property type="project" value="InterPro"/>
</dbReference>
<dbReference type="HAMAP" id="MF_00116">
    <property type="entry name" value="dUTPase_bact"/>
    <property type="match status" value="1"/>
</dbReference>
<dbReference type="InterPro" id="IPR029054">
    <property type="entry name" value="dUTPase-like"/>
</dbReference>
<feature type="binding site" evidence="7">
    <location>
        <begin position="63"/>
        <end position="65"/>
    </location>
    <ligand>
        <name>substrate</name>
    </ligand>
</feature>
<comment type="similarity">
    <text evidence="1 7">Belongs to the dUTPase family.</text>
</comment>
<evidence type="ECO:0000256" key="3">
    <source>
        <dbReference type="ARBA" id="ARBA00022801"/>
    </source>
</evidence>
<name>A0A1M6YWH3_9FLAO</name>